<dbReference type="SUPFAM" id="SSF160443">
    <property type="entry name" value="SMR domain-like"/>
    <property type="match status" value="1"/>
</dbReference>
<evidence type="ECO:0000256" key="1">
    <source>
        <dbReference type="SAM" id="MobiDB-lite"/>
    </source>
</evidence>
<dbReference type="EMBL" id="CP060697">
    <property type="protein sequence ID" value="QNM82908.1"/>
    <property type="molecule type" value="Genomic_DNA"/>
</dbReference>
<dbReference type="Pfam" id="PF01713">
    <property type="entry name" value="Smr"/>
    <property type="match status" value="1"/>
</dbReference>
<feature type="compositionally biased region" description="Low complexity" evidence="1">
    <location>
        <begin position="37"/>
        <end position="54"/>
    </location>
</feature>
<reference evidence="3 4" key="1">
    <citation type="submission" date="2020-08" db="EMBL/GenBank/DDBJ databases">
        <title>Sphingomonas sp. sand1-3 16S ribosomal RNA gene Genome sequencing and assembly.</title>
        <authorList>
            <person name="Kang M."/>
        </authorList>
    </citation>
    <scope>NUCLEOTIDE SEQUENCE [LARGE SCALE GENOMIC DNA]</scope>
    <source>
        <strain evidence="4">sand1-3</strain>
    </source>
</reference>
<keyword evidence="4" id="KW-1185">Reference proteome</keyword>
<dbReference type="Proteomes" id="UP000515861">
    <property type="component" value="Chromosome"/>
</dbReference>
<sequence>MRSLSAEENALWERVTATIRPLSREPVDAPVTSEIKAVAPPEVRVTPPRAAVRNAPPPPPPKRTTHSGATLDASWDRRLTSGTVQPDRVLDLHGHNLDQAWSAIDHGIERAVAAGERVILLVTGHARAGEPPVQRGKIRAAVHDWLAVSRHASKIAAVRGAHRRHGGGGSLYIILRRDRAKSTLS</sequence>
<evidence type="ECO:0000259" key="2">
    <source>
        <dbReference type="PROSITE" id="PS50828"/>
    </source>
</evidence>
<dbReference type="AlphaFoldDB" id="A0A7G9L2Q9"/>
<evidence type="ECO:0000313" key="3">
    <source>
        <dbReference type="EMBL" id="QNM82908.1"/>
    </source>
</evidence>
<protein>
    <submittedName>
        <fullName evidence="3">Smr/MutS family protein</fullName>
    </submittedName>
</protein>
<dbReference type="PROSITE" id="PS50828">
    <property type="entry name" value="SMR"/>
    <property type="match status" value="1"/>
</dbReference>
<dbReference type="InterPro" id="IPR036063">
    <property type="entry name" value="Smr_dom_sf"/>
</dbReference>
<dbReference type="PANTHER" id="PTHR35562">
    <property type="entry name" value="DNA ENDONUCLEASE SMRA-RELATED"/>
    <property type="match status" value="1"/>
</dbReference>
<dbReference type="KEGG" id="ssau:H8M03_00615"/>
<accession>A0A7G9L2Q9</accession>
<proteinExistence type="predicted"/>
<name>A0A7G9L2Q9_9SPHN</name>
<gene>
    <name evidence="3" type="ORF">H8M03_00615</name>
</gene>
<evidence type="ECO:0000313" key="4">
    <source>
        <dbReference type="Proteomes" id="UP000515861"/>
    </source>
</evidence>
<feature type="region of interest" description="Disordered" evidence="1">
    <location>
        <begin position="33"/>
        <end position="75"/>
    </location>
</feature>
<dbReference type="PANTHER" id="PTHR35562:SF2">
    <property type="entry name" value="DNA ENDONUCLEASE SMRA-RELATED"/>
    <property type="match status" value="1"/>
</dbReference>
<feature type="domain" description="Smr" evidence="2">
    <location>
        <begin position="90"/>
        <end position="176"/>
    </location>
</feature>
<dbReference type="InterPro" id="IPR002625">
    <property type="entry name" value="Smr_dom"/>
</dbReference>
<dbReference type="Gene3D" id="3.30.1370.110">
    <property type="match status" value="1"/>
</dbReference>
<organism evidence="3 4">
    <name type="scientific">Sphingomonas sabuli</name>
    <dbReference type="NCBI Taxonomy" id="2764186"/>
    <lineage>
        <taxon>Bacteria</taxon>
        <taxon>Pseudomonadati</taxon>
        <taxon>Pseudomonadota</taxon>
        <taxon>Alphaproteobacteria</taxon>
        <taxon>Sphingomonadales</taxon>
        <taxon>Sphingomonadaceae</taxon>
        <taxon>Sphingomonas</taxon>
    </lineage>
</organism>